<dbReference type="RefSeq" id="WP_125019725.1">
    <property type="nucleotide sequence ID" value="NZ_RQVQ01000032.1"/>
</dbReference>
<feature type="domain" description="N-acetyltransferase" evidence="1">
    <location>
        <begin position="4"/>
        <end position="162"/>
    </location>
</feature>
<dbReference type="CDD" id="cd04301">
    <property type="entry name" value="NAT_SF"/>
    <property type="match status" value="1"/>
</dbReference>
<dbReference type="GO" id="GO:0016747">
    <property type="term" value="F:acyltransferase activity, transferring groups other than amino-acyl groups"/>
    <property type="evidence" value="ECO:0007669"/>
    <property type="project" value="InterPro"/>
</dbReference>
<dbReference type="AlphaFoldDB" id="A0A3P3W272"/>
<dbReference type="Proteomes" id="UP000275719">
    <property type="component" value="Unassembled WGS sequence"/>
</dbReference>
<evidence type="ECO:0000259" key="1">
    <source>
        <dbReference type="PROSITE" id="PS51186"/>
    </source>
</evidence>
<evidence type="ECO:0000313" key="3">
    <source>
        <dbReference type="Proteomes" id="UP000275719"/>
    </source>
</evidence>
<protein>
    <submittedName>
        <fullName evidence="2">N-acetyltransferase family protein</fullName>
    </submittedName>
</protein>
<dbReference type="SUPFAM" id="SSF55729">
    <property type="entry name" value="Acyl-CoA N-acyltransferases (Nat)"/>
    <property type="match status" value="1"/>
</dbReference>
<name>A0A3P3W272_9FLAO</name>
<comment type="caution">
    <text evidence="2">The sequence shown here is derived from an EMBL/GenBank/DDBJ whole genome shotgun (WGS) entry which is preliminary data.</text>
</comment>
<reference evidence="2 3" key="1">
    <citation type="submission" date="2018-11" db="EMBL/GenBank/DDBJ databases">
        <title>Flavobacterium sp. nov., YIM 102701-2 draft genome.</title>
        <authorList>
            <person name="Li G."/>
            <person name="Jiang Y."/>
        </authorList>
    </citation>
    <scope>NUCLEOTIDE SEQUENCE [LARGE SCALE GENOMIC DNA]</scope>
    <source>
        <strain evidence="2 3">YIM 102701-2</strain>
    </source>
</reference>
<dbReference type="PANTHER" id="PTHR43415:SF3">
    <property type="entry name" value="GNAT-FAMILY ACETYLTRANSFERASE"/>
    <property type="match status" value="1"/>
</dbReference>
<dbReference type="PROSITE" id="PS51186">
    <property type="entry name" value="GNAT"/>
    <property type="match status" value="1"/>
</dbReference>
<dbReference type="Gene3D" id="3.40.630.30">
    <property type="match status" value="1"/>
</dbReference>
<proteinExistence type="predicted"/>
<dbReference type="Pfam" id="PF00583">
    <property type="entry name" value="Acetyltransf_1"/>
    <property type="match status" value="1"/>
</dbReference>
<keyword evidence="2" id="KW-0808">Transferase</keyword>
<keyword evidence="3" id="KW-1185">Reference proteome</keyword>
<dbReference type="OrthoDB" id="9799096at2"/>
<dbReference type="InterPro" id="IPR000182">
    <property type="entry name" value="GNAT_dom"/>
</dbReference>
<accession>A0A3P3W272</accession>
<organism evidence="2 3">
    <name type="scientific">Paenimyroides tangerinum</name>
    <dbReference type="NCBI Taxonomy" id="2488728"/>
    <lineage>
        <taxon>Bacteria</taxon>
        <taxon>Pseudomonadati</taxon>
        <taxon>Bacteroidota</taxon>
        <taxon>Flavobacteriia</taxon>
        <taxon>Flavobacteriales</taxon>
        <taxon>Flavobacteriaceae</taxon>
        <taxon>Paenimyroides</taxon>
    </lineage>
</organism>
<dbReference type="PANTHER" id="PTHR43415">
    <property type="entry name" value="SPERMIDINE N(1)-ACETYLTRANSFERASE"/>
    <property type="match status" value="1"/>
</dbReference>
<dbReference type="EMBL" id="RQVQ01000032">
    <property type="protein sequence ID" value="RRJ89182.1"/>
    <property type="molecule type" value="Genomic_DNA"/>
</dbReference>
<gene>
    <name evidence="2" type="ORF">EG240_12490</name>
</gene>
<sequence>MVVLKYRNATFDDLPKIVAIYNSTIASRMVTADTEEVSVDDKLKWFHEHSTNFRPLWMIENLDNEVIGWVSFQSFYGRPAYNGTAEISIYLDQNFRGNGYGKQILEYSLQQAPTFGIKDVLAFIFAHNEPSVKLFQNFGFEVWGNFPNIAVLDDIERSLLILGKRICS</sequence>
<dbReference type="InterPro" id="IPR016181">
    <property type="entry name" value="Acyl_CoA_acyltransferase"/>
</dbReference>
<evidence type="ECO:0000313" key="2">
    <source>
        <dbReference type="EMBL" id="RRJ89182.1"/>
    </source>
</evidence>